<feature type="region of interest" description="Disordered" evidence="5">
    <location>
        <begin position="726"/>
        <end position="773"/>
    </location>
</feature>
<dbReference type="GeneID" id="40312194"/>
<protein>
    <recommendedName>
        <fullName evidence="10">Sulfite exporter TauE/SafE protein</fullName>
    </recommendedName>
</protein>
<feature type="chain" id="PRO_5012789683" description="Sulfite exporter TauE/SafE protein" evidence="7">
    <location>
        <begin position="33"/>
        <end position="1640"/>
    </location>
</feature>
<keyword evidence="9" id="KW-1185">Reference proteome</keyword>
<feature type="transmembrane region" description="Helical" evidence="6">
    <location>
        <begin position="1265"/>
        <end position="1284"/>
    </location>
</feature>
<feature type="transmembrane region" description="Helical" evidence="6">
    <location>
        <begin position="630"/>
        <end position="655"/>
    </location>
</feature>
<feature type="transmembrane region" description="Helical" evidence="6">
    <location>
        <begin position="1548"/>
        <end position="1571"/>
    </location>
</feature>
<comment type="caution">
    <text evidence="8">The sequence shown here is derived from an EMBL/GenBank/DDBJ whole genome shotgun (WGS) entry which is preliminary data.</text>
</comment>
<evidence type="ECO:0000256" key="7">
    <source>
        <dbReference type="SAM" id="SignalP"/>
    </source>
</evidence>
<dbReference type="VEuPathDB" id="ToxoDB:BESB_072680"/>
<dbReference type="GO" id="GO:0031464">
    <property type="term" value="C:Cul4A-RING E3 ubiquitin ligase complex"/>
    <property type="evidence" value="ECO:0007669"/>
    <property type="project" value="TreeGrafter"/>
</dbReference>
<feature type="transmembrane region" description="Helical" evidence="6">
    <location>
        <begin position="1610"/>
        <end position="1629"/>
    </location>
</feature>
<evidence type="ECO:0000256" key="4">
    <source>
        <dbReference type="ARBA" id="ARBA00023136"/>
    </source>
</evidence>
<reference evidence="8 9" key="1">
    <citation type="submission" date="2017-09" db="EMBL/GenBank/DDBJ databases">
        <title>Genome sequencing of Besnoitia besnoiti strain Bb-Ger1.</title>
        <authorList>
            <person name="Schares G."/>
            <person name="Venepally P."/>
            <person name="Lorenzi H.A."/>
        </authorList>
    </citation>
    <scope>NUCLEOTIDE SEQUENCE [LARGE SCALE GENOMIC DNA]</scope>
    <source>
        <strain evidence="8 9">Bb-Ger1</strain>
    </source>
</reference>
<gene>
    <name evidence="8" type="ORF">BESB_072680</name>
</gene>
<keyword evidence="4 6" id="KW-0472">Membrane</keyword>
<accession>A0A2A9MDU0</accession>
<feature type="compositionally biased region" description="Basic and acidic residues" evidence="5">
    <location>
        <begin position="964"/>
        <end position="975"/>
    </location>
</feature>
<feature type="transmembrane region" description="Helical" evidence="6">
    <location>
        <begin position="1517"/>
        <end position="1541"/>
    </location>
</feature>
<feature type="transmembrane region" description="Helical" evidence="6">
    <location>
        <begin position="1291"/>
        <end position="1310"/>
    </location>
</feature>
<feature type="region of interest" description="Disordered" evidence="5">
    <location>
        <begin position="909"/>
        <end position="993"/>
    </location>
</feature>
<feature type="region of interest" description="Disordered" evidence="5">
    <location>
        <begin position="1463"/>
        <end position="1487"/>
    </location>
</feature>
<feature type="compositionally biased region" description="Low complexity" evidence="5">
    <location>
        <begin position="437"/>
        <end position="464"/>
    </location>
</feature>
<evidence type="ECO:0000256" key="5">
    <source>
        <dbReference type="SAM" id="MobiDB-lite"/>
    </source>
</evidence>
<proteinExistence type="predicted"/>
<dbReference type="PANTHER" id="PTHR14255:SF3">
    <property type="entry name" value="SULFITE EXPORTER TAUE_SAFE FAMILY PROTEIN 5-RELATED"/>
    <property type="match status" value="1"/>
</dbReference>
<keyword evidence="3 6" id="KW-1133">Transmembrane helix</keyword>
<dbReference type="RefSeq" id="XP_029218125.1">
    <property type="nucleotide sequence ID" value="XM_029365641.1"/>
</dbReference>
<feature type="transmembrane region" description="Helical" evidence="6">
    <location>
        <begin position="1577"/>
        <end position="1598"/>
    </location>
</feature>
<feature type="compositionally biased region" description="Basic and acidic residues" evidence="5">
    <location>
        <begin position="938"/>
        <end position="948"/>
    </location>
</feature>
<feature type="region of interest" description="Disordered" evidence="5">
    <location>
        <begin position="65"/>
        <end position="153"/>
    </location>
</feature>
<dbReference type="InterPro" id="IPR002781">
    <property type="entry name" value="TM_pro_TauE-like"/>
</dbReference>
<dbReference type="OrthoDB" id="431679at2759"/>
<feature type="compositionally biased region" description="Low complexity" evidence="5">
    <location>
        <begin position="305"/>
        <end position="314"/>
    </location>
</feature>
<evidence type="ECO:0000313" key="9">
    <source>
        <dbReference type="Proteomes" id="UP000224006"/>
    </source>
</evidence>
<evidence type="ECO:0000256" key="2">
    <source>
        <dbReference type="ARBA" id="ARBA00022692"/>
    </source>
</evidence>
<dbReference type="Proteomes" id="UP000224006">
    <property type="component" value="Unassembled WGS sequence"/>
</dbReference>
<feature type="region of interest" description="Disordered" evidence="5">
    <location>
        <begin position="346"/>
        <end position="518"/>
    </location>
</feature>
<dbReference type="Pfam" id="PF01925">
    <property type="entry name" value="TauE"/>
    <property type="match status" value="2"/>
</dbReference>
<dbReference type="EMBL" id="NWUJ01000007">
    <property type="protein sequence ID" value="PFH34116.1"/>
    <property type="molecule type" value="Genomic_DNA"/>
</dbReference>
<keyword evidence="7" id="KW-0732">Signal</keyword>
<dbReference type="KEGG" id="bbes:BESB_072680"/>
<feature type="signal peptide" evidence="7">
    <location>
        <begin position="1"/>
        <end position="32"/>
    </location>
</feature>
<dbReference type="PANTHER" id="PTHR14255">
    <property type="entry name" value="CEREBLON"/>
    <property type="match status" value="1"/>
</dbReference>
<dbReference type="GO" id="GO:0016567">
    <property type="term" value="P:protein ubiquitination"/>
    <property type="evidence" value="ECO:0007669"/>
    <property type="project" value="TreeGrafter"/>
</dbReference>
<feature type="compositionally biased region" description="Polar residues" evidence="5">
    <location>
        <begin position="240"/>
        <end position="250"/>
    </location>
</feature>
<feature type="transmembrane region" description="Helical" evidence="6">
    <location>
        <begin position="525"/>
        <end position="558"/>
    </location>
</feature>
<evidence type="ECO:0008006" key="10">
    <source>
        <dbReference type="Google" id="ProtNLM"/>
    </source>
</evidence>
<feature type="region of interest" description="Disordered" evidence="5">
    <location>
        <begin position="235"/>
        <end position="334"/>
    </location>
</feature>
<name>A0A2A9MDU0_BESBE</name>
<feature type="transmembrane region" description="Helical" evidence="6">
    <location>
        <begin position="605"/>
        <end position="623"/>
    </location>
</feature>
<comment type="subcellular location">
    <subcellularLocation>
        <location evidence="1">Membrane</location>
        <topology evidence="1">Multi-pass membrane protein</topology>
    </subcellularLocation>
</comment>
<sequence length="1640" mass="166158">MRPLQCLASRRRLAAVIVCLFLMAIVPPLSCASRPPGSVPPPGFVSSNSSAALFPSPATAPQVGAALAQPSVSSAEGASLEREPDSLASRRGVALSRDSPPQPPPADAGVQGLQRQAGVPARVGGPTGPQEDPIEPGAQAAAGGGSGFPRDATQGLASLAQPDTSPQPPDPARLLFRHKGSAPQVQESRPLWAKTFAGADASGATIGHTVLPASAPTRQISRAAVDLFHEGALTAAGPTVQPSPYTSPEATSYGGEPSLSRPTSSDAGEGGIALSGAGNESAADRREGLEAAGETASAGAGGAPSGPSSGAESGVSTPIPGERPAETLTDADKLAVSRQRLQELIRVSNQEMAIPEVSSPEGSPGFVLSQGSFPRMPPGVAAGSSFPGPPPSSPGPASVDVSTGSLPAAPQQVRPPASTARGAAEGLAAPLSPTRNPADASSASAPSSASGASSFLPPSPSSASSGGGAEGHRGVLDLPGSTAGLPPAQGAQEAYGVAETSLEGPSSPPGKAEEEAPPVLPHSSFISVALLLQSLFVFASLAAAGGIGGGSVFVALLVGLGHMHLSYAIPISKVMVFSSSFSSFLLNRKLERQTAEDARAVAQDWVDLLVPLALSGSLVGVLLNTVLPALYLLLLLSVLLLGLSVRTIASALRIWRSEREASAQQPFDEVLLPSPTTSPRGGASAAAAPFTPTSRPAYLIDSRLPPAAAPHAFAVTASHSAIPPLAIFPDDAQGPAGGSQSATPASPLRYPPSVPREELRTSSPSHAAGTESGGIFGRPLCGDEDADACLEASAHAAAVDIAVVLPEEIDGDSRGRGAEEETSGLARGGKAGGRAFAANVDAAEDGDATGHHFAASADAGSQLGVVLARLRDAGALTAAHTDGALPEGAYRINESDAVYEDGCALPDGLGLPFRPQMQRAAPEEKADNDGEPESGGRGSDEAGERRPAAEAVEEAGGYAQHGSCDARGDGEREAEGTVSGRSGGTAPADDGEAALNGQVSRSAVLRAPVASPCSPSAHARFPRFYSLEDEEDLSHISSFVSQAEASGAALGSHLSASSIFTSSSDPSDAAFAPSSAAPFSAEADGETRGAFSKALHLLRFACEGIAPSSRADPYDDALASFSAASIETGIDPTLLLPSSGGASGSDFRFGASSAPTAPSSFVSTEHLASYRGVSDDAAGEAVHEGQRERRARDQGQGVFEGPLHARSSLLRATADSSRSLLRSPAAALLSPLTKLRASPVFQKAQKAVLEADRLCFQGGAETPHYFVLLLLLVVNVFASSLLHLFRKHENLCGAAVTAGVSLVLGVYVQARLSMRIFGKHVPAGAAPAPPTRQGLLHAAAACHAYVFKAVKFGAKQAGRGLRRLAEGGATLLRSVGILPSSMAASQAFLQERDSTRDSIEIAQLSCRARLRDAGGNPFVHAIGDIQEIELAEDGAGPEGLALDLSSLTGDGEGRCAPRPLPDTNPFALDLGPPERQSARADRRSGATPPVSWCSLFFTGRRLSPTVALPPLFVTPAVGFFTGVFAGLIGIGGGVVFSPFLLLMGSDPVAAVATASACVVFTSASTSLQFLLIGRLPLLFASLFGVVAAAAAATATCGIHRFRRAVGGRMSVIAACVALAVTVASVLTMWRCVETAMFGGH</sequence>
<evidence type="ECO:0000256" key="1">
    <source>
        <dbReference type="ARBA" id="ARBA00004141"/>
    </source>
</evidence>
<feature type="transmembrane region" description="Helical" evidence="6">
    <location>
        <begin position="565"/>
        <end position="585"/>
    </location>
</feature>
<evidence type="ECO:0000256" key="6">
    <source>
        <dbReference type="SAM" id="Phobius"/>
    </source>
</evidence>
<feature type="region of interest" description="Disordered" evidence="5">
    <location>
        <begin position="810"/>
        <end position="831"/>
    </location>
</feature>
<evidence type="ECO:0000313" key="8">
    <source>
        <dbReference type="EMBL" id="PFH34116.1"/>
    </source>
</evidence>
<organism evidence="8 9">
    <name type="scientific">Besnoitia besnoiti</name>
    <name type="common">Apicomplexan protozoan</name>
    <dbReference type="NCBI Taxonomy" id="94643"/>
    <lineage>
        <taxon>Eukaryota</taxon>
        <taxon>Sar</taxon>
        <taxon>Alveolata</taxon>
        <taxon>Apicomplexa</taxon>
        <taxon>Conoidasida</taxon>
        <taxon>Coccidia</taxon>
        <taxon>Eucoccidiorida</taxon>
        <taxon>Eimeriorina</taxon>
        <taxon>Sarcocystidae</taxon>
        <taxon>Besnoitia</taxon>
    </lineage>
</organism>
<keyword evidence="2 6" id="KW-0812">Transmembrane</keyword>
<evidence type="ECO:0000256" key="3">
    <source>
        <dbReference type="ARBA" id="ARBA00022989"/>
    </source>
</evidence>
<dbReference type="GO" id="GO:0016020">
    <property type="term" value="C:membrane"/>
    <property type="evidence" value="ECO:0007669"/>
    <property type="project" value="UniProtKB-SubCell"/>
</dbReference>